<dbReference type="PANTHER" id="PTHR19848:SF8">
    <property type="entry name" value="F-BOX AND WD REPEAT DOMAIN CONTAINING 7"/>
    <property type="match status" value="1"/>
</dbReference>
<dbReference type="PROSITE" id="PS00678">
    <property type="entry name" value="WD_REPEATS_1"/>
    <property type="match status" value="1"/>
</dbReference>
<dbReference type="InterPro" id="IPR015943">
    <property type="entry name" value="WD40/YVTN_repeat-like_dom_sf"/>
</dbReference>
<evidence type="ECO:0000313" key="6">
    <source>
        <dbReference type="Proteomes" id="UP000320176"/>
    </source>
</evidence>
<dbReference type="EMBL" id="SJPN01000002">
    <property type="protein sequence ID" value="TWU06294.1"/>
    <property type="molecule type" value="Genomic_DNA"/>
</dbReference>
<dbReference type="Proteomes" id="UP000320176">
    <property type="component" value="Unassembled WGS sequence"/>
</dbReference>
<dbReference type="SUPFAM" id="SSF50978">
    <property type="entry name" value="WD40 repeat-like"/>
    <property type="match status" value="1"/>
</dbReference>
<dbReference type="Pfam" id="PF00400">
    <property type="entry name" value="WD40"/>
    <property type="match status" value="4"/>
</dbReference>
<name>A0A5C6B734_9BACT</name>
<feature type="repeat" description="WD" evidence="3">
    <location>
        <begin position="96"/>
        <end position="137"/>
    </location>
</feature>
<sequence>MTPDTLKKVSDWRFGDILFCVATDQQNDRIWFGSSDFHVYELNTSEEKPQRVAFEGDGHESYVTGLVRVGKALVSCGYDRRLVWWDIESKRSTRRTVAHDKWIRCVVASPDQSRLITVADDMQCKVWDATSGEMLASFSDHSALTPHHYPSMLYVVAASPDGRWIATGDRIGHVAIWDASSFEKVGELETPIMYTWDPKARRHSTGGIRSLSFSPDSRRLAVGGVGKIGNIDHLDGPARLEVFQWSTGTQALEREDNKKKGLIEQIVWSPDGKWILTAGGDNNGFVTIYDAESGELSHQDGQDGHIHAVAFDHDFSNFYAASHHRVTRWTIS</sequence>
<organism evidence="5 6">
    <name type="scientific">Stieleria varia</name>
    <dbReference type="NCBI Taxonomy" id="2528005"/>
    <lineage>
        <taxon>Bacteria</taxon>
        <taxon>Pseudomonadati</taxon>
        <taxon>Planctomycetota</taxon>
        <taxon>Planctomycetia</taxon>
        <taxon>Pirellulales</taxon>
        <taxon>Pirellulaceae</taxon>
        <taxon>Stieleria</taxon>
    </lineage>
</organism>
<dbReference type="InterPro" id="IPR001680">
    <property type="entry name" value="WD40_rpt"/>
</dbReference>
<dbReference type="InterPro" id="IPR036322">
    <property type="entry name" value="WD40_repeat_dom_sf"/>
</dbReference>
<reference evidence="5 6" key="1">
    <citation type="submission" date="2019-02" db="EMBL/GenBank/DDBJ databases">
        <title>Deep-cultivation of Planctomycetes and their phenomic and genomic characterization uncovers novel biology.</title>
        <authorList>
            <person name="Wiegand S."/>
            <person name="Jogler M."/>
            <person name="Boedeker C."/>
            <person name="Pinto D."/>
            <person name="Vollmers J."/>
            <person name="Rivas-Marin E."/>
            <person name="Kohn T."/>
            <person name="Peeters S.H."/>
            <person name="Heuer A."/>
            <person name="Rast P."/>
            <person name="Oberbeckmann S."/>
            <person name="Bunk B."/>
            <person name="Jeske O."/>
            <person name="Meyerdierks A."/>
            <person name="Storesund J.E."/>
            <person name="Kallscheuer N."/>
            <person name="Luecker S."/>
            <person name="Lage O.M."/>
            <person name="Pohl T."/>
            <person name="Merkel B.J."/>
            <person name="Hornburger P."/>
            <person name="Mueller R.-W."/>
            <person name="Bruemmer F."/>
            <person name="Labrenz M."/>
            <person name="Spormann A.M."/>
            <person name="Op Den Camp H."/>
            <person name="Overmann J."/>
            <person name="Amann R."/>
            <person name="Jetten M.S.M."/>
            <person name="Mascher T."/>
            <person name="Medema M.H."/>
            <person name="Devos D.P."/>
            <person name="Kaster A.-K."/>
            <person name="Ovreas L."/>
            <person name="Rohde M."/>
            <person name="Galperin M.Y."/>
            <person name="Jogler C."/>
        </authorList>
    </citation>
    <scope>NUCLEOTIDE SEQUENCE [LARGE SCALE GENOMIC DNA]</scope>
    <source>
        <strain evidence="5 6">Pla52n</strain>
    </source>
</reference>
<evidence type="ECO:0000256" key="1">
    <source>
        <dbReference type="ARBA" id="ARBA00022574"/>
    </source>
</evidence>
<evidence type="ECO:0000259" key="4">
    <source>
        <dbReference type="Pfam" id="PF12894"/>
    </source>
</evidence>
<dbReference type="InterPro" id="IPR019775">
    <property type="entry name" value="WD40_repeat_CS"/>
</dbReference>
<dbReference type="Gene3D" id="2.130.10.10">
    <property type="entry name" value="YVTN repeat-like/Quinoprotein amine dehydrogenase"/>
    <property type="match status" value="3"/>
</dbReference>
<feature type="domain" description="Anaphase-promoting complex subunit 4-like WD40" evidence="4">
    <location>
        <begin position="252"/>
        <end position="300"/>
    </location>
</feature>
<dbReference type="OrthoDB" id="230341at2"/>
<dbReference type="PANTHER" id="PTHR19848">
    <property type="entry name" value="WD40 REPEAT PROTEIN"/>
    <property type="match status" value="1"/>
</dbReference>
<evidence type="ECO:0000313" key="5">
    <source>
        <dbReference type="EMBL" id="TWU06294.1"/>
    </source>
</evidence>
<evidence type="ECO:0000256" key="2">
    <source>
        <dbReference type="ARBA" id="ARBA00022737"/>
    </source>
</evidence>
<dbReference type="Pfam" id="PF12894">
    <property type="entry name" value="ANAPC4_WD40"/>
    <property type="match status" value="1"/>
</dbReference>
<accession>A0A5C6B734</accession>
<keyword evidence="2" id="KW-0677">Repeat</keyword>
<dbReference type="InterPro" id="IPR024977">
    <property type="entry name" value="Apc4-like_WD40_dom"/>
</dbReference>
<comment type="caution">
    <text evidence="5">The sequence shown here is derived from an EMBL/GenBank/DDBJ whole genome shotgun (WGS) entry which is preliminary data.</text>
</comment>
<dbReference type="RefSeq" id="WP_146519390.1">
    <property type="nucleotide sequence ID" value="NZ_CP151726.1"/>
</dbReference>
<dbReference type="AlphaFoldDB" id="A0A5C6B734"/>
<dbReference type="SMART" id="SM00320">
    <property type="entry name" value="WD40"/>
    <property type="match status" value="7"/>
</dbReference>
<proteinExistence type="predicted"/>
<evidence type="ECO:0000256" key="3">
    <source>
        <dbReference type="PROSITE-ProRule" id="PRU00221"/>
    </source>
</evidence>
<dbReference type="PROSITE" id="PS50294">
    <property type="entry name" value="WD_REPEATS_REGION"/>
    <property type="match status" value="1"/>
</dbReference>
<dbReference type="PROSITE" id="PS50082">
    <property type="entry name" value="WD_REPEATS_2"/>
    <property type="match status" value="1"/>
</dbReference>
<protein>
    <submittedName>
        <fullName evidence="5">WD domain, G-beta repeat</fullName>
    </submittedName>
</protein>
<keyword evidence="1 3" id="KW-0853">WD repeat</keyword>
<gene>
    <name evidence="5" type="ORF">Pla52n_20150</name>
</gene>
<keyword evidence="6" id="KW-1185">Reference proteome</keyword>